<keyword evidence="2" id="KW-1185">Reference proteome</keyword>
<protein>
    <submittedName>
        <fullName evidence="1">Uncharacterized protein</fullName>
    </submittedName>
</protein>
<dbReference type="OrthoDB" id="3598281at2759"/>
<dbReference type="InterPro" id="IPR027417">
    <property type="entry name" value="P-loop_NTPase"/>
</dbReference>
<accession>A0A6A6RU93</accession>
<dbReference type="SUPFAM" id="SSF52540">
    <property type="entry name" value="P-loop containing nucleoside triphosphate hydrolases"/>
    <property type="match status" value="1"/>
</dbReference>
<dbReference type="PANTHER" id="PTHR36681">
    <property type="entry name" value="NUCLEAR GTPASE, GERMINAL CENTER-ASSOCIATED, TANDEM DUPLICATE 3"/>
    <property type="match status" value="1"/>
</dbReference>
<dbReference type="PANTHER" id="PTHR36681:SF3">
    <property type="entry name" value="NUCLEAR GTPASE, GERMINAL CENTER-ASSOCIATED, TANDEM DUPLICATE 3"/>
    <property type="match status" value="1"/>
</dbReference>
<reference evidence="1" key="1">
    <citation type="journal article" date="2020" name="Stud. Mycol.">
        <title>101 Dothideomycetes genomes: a test case for predicting lifestyles and emergence of pathogens.</title>
        <authorList>
            <person name="Haridas S."/>
            <person name="Albert R."/>
            <person name="Binder M."/>
            <person name="Bloem J."/>
            <person name="Labutti K."/>
            <person name="Salamov A."/>
            <person name="Andreopoulos B."/>
            <person name="Baker S."/>
            <person name="Barry K."/>
            <person name="Bills G."/>
            <person name="Bluhm B."/>
            <person name="Cannon C."/>
            <person name="Castanera R."/>
            <person name="Culley D."/>
            <person name="Daum C."/>
            <person name="Ezra D."/>
            <person name="Gonzalez J."/>
            <person name="Henrissat B."/>
            <person name="Kuo A."/>
            <person name="Liang C."/>
            <person name="Lipzen A."/>
            <person name="Lutzoni F."/>
            <person name="Magnuson J."/>
            <person name="Mondo S."/>
            <person name="Nolan M."/>
            <person name="Ohm R."/>
            <person name="Pangilinan J."/>
            <person name="Park H.-J."/>
            <person name="Ramirez L."/>
            <person name="Alfaro M."/>
            <person name="Sun H."/>
            <person name="Tritt A."/>
            <person name="Yoshinaga Y."/>
            <person name="Zwiers L.-H."/>
            <person name="Turgeon B."/>
            <person name="Goodwin S."/>
            <person name="Spatafora J."/>
            <person name="Crous P."/>
            <person name="Grigoriev I."/>
        </authorList>
    </citation>
    <scope>NUCLEOTIDE SEQUENCE</scope>
    <source>
        <strain evidence="1">CBS 473.64</strain>
    </source>
</reference>
<organism evidence="1 2">
    <name type="scientific">Massarina eburnea CBS 473.64</name>
    <dbReference type="NCBI Taxonomy" id="1395130"/>
    <lineage>
        <taxon>Eukaryota</taxon>
        <taxon>Fungi</taxon>
        <taxon>Dikarya</taxon>
        <taxon>Ascomycota</taxon>
        <taxon>Pezizomycotina</taxon>
        <taxon>Dothideomycetes</taxon>
        <taxon>Pleosporomycetidae</taxon>
        <taxon>Pleosporales</taxon>
        <taxon>Massarineae</taxon>
        <taxon>Massarinaceae</taxon>
        <taxon>Massarina</taxon>
    </lineage>
</organism>
<gene>
    <name evidence="1" type="ORF">P280DRAFT_499892</name>
</gene>
<dbReference type="Gene3D" id="3.40.50.300">
    <property type="entry name" value="P-loop containing nucleotide triphosphate hydrolases"/>
    <property type="match status" value="1"/>
</dbReference>
<sequence>MAASSDLILPFDEFPEYLKANRYKVKYDSTSEPKFEHPWWDLPKCEIDRKLQEFTQRILDITGTSPEDDKELQHLKKTANSLSQVERSTAVKVALVGAQGAGKSLLTNAIFGCDGLSITGADGAACTSVIIRYANYPPGLDEMKKFFAQVRFLSPRIQETMINEFAKSYYRYNEDEDDSEDEENLRPASAAQEEIDRRAKDTAEDFFITFFGSRQNFLECWSPSAYKSGEFTSICQLKCEAALARYNDKMTSQGIPFSANDHKDLIVQIKPFLTKVKGEICLWPLVDQVTIRFKHPLLDQGVEVLDVPGWGDRNTMRARHAEEVKDTVDSELILADTIRIATDDTVINNAHAAMTLRGAEHVKIVATKIDSINANQLEQCNGNPYDQIKDLIRVADEQERISEEEDEILARVNVSKYKLYLNRLLEKQKIEDRKKEIDNQLAVKLQGRSSNGTPEVFHASAFYYMQLIKRDKIMFSEQPALKYLFSLPAEKNLKDYVFHINILIPSFIEKIARTTKDSDRDAGFRDLADEFDEYREDFMQNLLSQSKDAFDDISDKSTERLRTESKAYKCQVERIVKKQWFQMKGPTFKKLLNMKGVILKGVSKAQGLENGCNWNKQLSDVMASGFRRWYMKHFTSMKDMRPALSQALDQAHLNTIGKIESSSANLVVVEKAKKKWADFRPRMEAKLKVFMTKIDKLEKYFLCMATMEDGRENNLMSKVTDSIYDAVASASPATRTITTGKNKGKQVCVSARFPFQKEYMMKLVLNEENHLVDAVIKRFQGQFDRRMHSLLKEHFQDINDLMKNFSDWLREQSPIDYTIHPMGESIRESLEEQMDTFKSISEELKGLLPIKVKQEDETASTSFQSGDTCMECLRFSFA</sequence>
<name>A0A6A6RU93_9PLEO</name>
<proteinExistence type="predicted"/>
<evidence type="ECO:0000313" key="2">
    <source>
        <dbReference type="Proteomes" id="UP000799753"/>
    </source>
</evidence>
<evidence type="ECO:0000313" key="1">
    <source>
        <dbReference type="EMBL" id="KAF2638562.1"/>
    </source>
</evidence>
<dbReference type="AlphaFoldDB" id="A0A6A6RU93"/>
<dbReference type="Proteomes" id="UP000799753">
    <property type="component" value="Unassembled WGS sequence"/>
</dbReference>
<dbReference type="EMBL" id="MU006789">
    <property type="protein sequence ID" value="KAF2638562.1"/>
    <property type="molecule type" value="Genomic_DNA"/>
</dbReference>